<comment type="caution">
    <text evidence="2">The sequence shown here is derived from an EMBL/GenBank/DDBJ whole genome shotgun (WGS) entry which is preliminary data.</text>
</comment>
<organism evidence="2 3">
    <name type="scientific">Erwinia mallotivora</name>
    <dbReference type="NCBI Taxonomy" id="69222"/>
    <lineage>
        <taxon>Bacteria</taxon>
        <taxon>Pseudomonadati</taxon>
        <taxon>Pseudomonadota</taxon>
        <taxon>Gammaproteobacteria</taxon>
        <taxon>Enterobacterales</taxon>
        <taxon>Erwiniaceae</taxon>
        <taxon>Erwinia</taxon>
    </lineage>
</organism>
<gene>
    <name evidence="2" type="ORF">BG55_06290</name>
</gene>
<keyword evidence="3" id="KW-1185">Reference proteome</keyword>
<reference evidence="2 3" key="1">
    <citation type="submission" date="2014-02" db="EMBL/GenBank/DDBJ databases">
        <title>Draft genome of Erwinia mallotivora strain BT-MARDI, a papaya dieback pathogen.</title>
        <authorList>
            <person name="Redzuan R."/>
            <person name="Abu Bakar N."/>
            <person name="Badrun R."/>
            <person name="Mohd Raih M.F."/>
            <person name="Rozano L."/>
            <person name="Mat Amin N."/>
        </authorList>
    </citation>
    <scope>NUCLEOTIDE SEQUENCE [LARGE SCALE GENOMIC DNA]</scope>
    <source>
        <strain evidence="2 3">BT-MARDI</strain>
    </source>
</reference>
<feature type="transmembrane region" description="Helical" evidence="1">
    <location>
        <begin position="333"/>
        <end position="350"/>
    </location>
</feature>
<feature type="transmembrane region" description="Helical" evidence="1">
    <location>
        <begin position="145"/>
        <end position="163"/>
    </location>
</feature>
<evidence type="ECO:0000313" key="3">
    <source>
        <dbReference type="Proteomes" id="UP000019918"/>
    </source>
</evidence>
<dbReference type="AlphaFoldDB" id="A0A014NA88"/>
<dbReference type="PATRIC" id="fig|69222.5.peg.1297"/>
<evidence type="ECO:0000313" key="2">
    <source>
        <dbReference type="EMBL" id="EXU76298.1"/>
    </source>
</evidence>
<feature type="transmembrane region" description="Helical" evidence="1">
    <location>
        <begin position="121"/>
        <end position="139"/>
    </location>
</feature>
<feature type="transmembrane region" description="Helical" evidence="1">
    <location>
        <begin position="525"/>
        <end position="544"/>
    </location>
</feature>
<feature type="transmembrane region" description="Helical" evidence="1">
    <location>
        <begin position="432"/>
        <end position="450"/>
    </location>
</feature>
<feature type="transmembrane region" description="Helical" evidence="1">
    <location>
        <begin position="550"/>
        <end position="571"/>
    </location>
</feature>
<dbReference type="Proteomes" id="UP000019918">
    <property type="component" value="Unassembled WGS sequence"/>
</dbReference>
<feature type="transmembrane region" description="Helical" evidence="1">
    <location>
        <begin position="69"/>
        <end position="94"/>
    </location>
</feature>
<feature type="transmembrane region" description="Helical" evidence="1">
    <location>
        <begin position="247"/>
        <end position="268"/>
    </location>
</feature>
<name>A0A014NA88_9GAMM</name>
<evidence type="ECO:0000256" key="1">
    <source>
        <dbReference type="SAM" id="Phobius"/>
    </source>
</evidence>
<sequence>MFFYLMHFNDFLKNVLIKMTGRYAKFYIAFFAFLYLTTITASSFFYYKIIDPKIWHSTDLFISLSVYILLYYFLYNISFILANVASSLSQALYFSKIKKENLLRATLERDIKSVGELHNIFLNYYVTLSILLITCYRLVKISIALLAVYAVVIGLIMLALKVWQKKIKHLDKKRKAVIDRFIQASKKSHWSSASVIRAYENKIVWKLQNYMTVSRVIYNLAPLMALIIALTAAYLHLFSLSLSQTASLVIISTVLIDIADSTSYLVFYSSQITNGLERIKKFSLTESQEVYNQFSFLNKDMLRCFIKTSHNFKQHWLKRYVRYFVHGKSSSKTVILLLLSFVFLTAYSFLKFKFDVFVVSGVNLITLLSVIIFSLFCLMLADLLLKRLFYINAKFTIFALLHKLSQRKVNDKDIEVLSYDTKVLDDGISFSLTEFFFALATSLIFIYSYVKMGASLYILAVVIVLFSIGQYVYRKLAVFTKQMEVYFVTRSGTLLSGEIKNYPYAVQVYFSSLSSQLANTINNRIFMVYCALLISAVIFSLSQFTVTSSFPLIVATVSLLFKLSHSLSYAIRYLSQLEGWSISVARTLSRIY</sequence>
<protein>
    <submittedName>
        <fullName evidence="2">Uncharacterized protein</fullName>
    </submittedName>
</protein>
<feature type="transmembrane region" description="Helical" evidence="1">
    <location>
        <begin position="456"/>
        <end position="473"/>
    </location>
</feature>
<dbReference type="EMBL" id="JFHN01000034">
    <property type="protein sequence ID" value="EXU76298.1"/>
    <property type="molecule type" value="Genomic_DNA"/>
</dbReference>
<keyword evidence="1" id="KW-0812">Transmembrane</keyword>
<proteinExistence type="predicted"/>
<feature type="transmembrane region" description="Helical" evidence="1">
    <location>
        <begin position="356"/>
        <end position="385"/>
    </location>
</feature>
<accession>A0A014NA88</accession>
<dbReference type="STRING" id="69222.BG55_06290"/>
<feature type="transmembrane region" description="Helical" evidence="1">
    <location>
        <begin position="216"/>
        <end position="235"/>
    </location>
</feature>
<feature type="transmembrane region" description="Helical" evidence="1">
    <location>
        <begin position="26"/>
        <end position="49"/>
    </location>
</feature>
<keyword evidence="1" id="KW-1133">Transmembrane helix</keyword>
<keyword evidence="1" id="KW-0472">Membrane</keyword>